<dbReference type="Proteomes" id="UP000799757">
    <property type="component" value="Unassembled WGS sequence"/>
</dbReference>
<evidence type="ECO:0008006" key="8">
    <source>
        <dbReference type="Google" id="ProtNLM"/>
    </source>
</evidence>
<gene>
    <name evidence="6" type="ORF">K505DRAFT_306585</name>
</gene>
<dbReference type="Pfam" id="PF00076">
    <property type="entry name" value="RRM_1"/>
    <property type="match status" value="1"/>
</dbReference>
<evidence type="ECO:0000313" key="7">
    <source>
        <dbReference type="Proteomes" id="UP000799757"/>
    </source>
</evidence>
<reference evidence="6" key="1">
    <citation type="journal article" date="2020" name="Stud. Mycol.">
        <title>101 Dothideomycetes genomes: a test case for predicting lifestyles and emergence of pathogens.</title>
        <authorList>
            <person name="Haridas S."/>
            <person name="Albert R."/>
            <person name="Binder M."/>
            <person name="Bloem J."/>
            <person name="Labutti K."/>
            <person name="Salamov A."/>
            <person name="Andreopoulos B."/>
            <person name="Baker S."/>
            <person name="Barry K."/>
            <person name="Bills G."/>
            <person name="Bluhm B."/>
            <person name="Cannon C."/>
            <person name="Castanera R."/>
            <person name="Culley D."/>
            <person name="Daum C."/>
            <person name="Ezra D."/>
            <person name="Gonzalez J."/>
            <person name="Henrissat B."/>
            <person name="Kuo A."/>
            <person name="Liang C."/>
            <person name="Lipzen A."/>
            <person name="Lutzoni F."/>
            <person name="Magnuson J."/>
            <person name="Mondo S."/>
            <person name="Nolan M."/>
            <person name="Ohm R."/>
            <person name="Pangilinan J."/>
            <person name="Park H.-J."/>
            <person name="Ramirez L."/>
            <person name="Alfaro M."/>
            <person name="Sun H."/>
            <person name="Tritt A."/>
            <person name="Yoshinaga Y."/>
            <person name="Zwiers L.-H."/>
            <person name="Turgeon B."/>
            <person name="Goodwin S."/>
            <person name="Spatafora J."/>
            <person name="Crous P."/>
            <person name="Grigoriev I."/>
        </authorList>
    </citation>
    <scope>NUCLEOTIDE SEQUENCE</scope>
    <source>
        <strain evidence="6">CBS 109.77</strain>
    </source>
</reference>
<dbReference type="GO" id="GO:0003729">
    <property type="term" value="F:mRNA binding"/>
    <property type="evidence" value="ECO:0007669"/>
    <property type="project" value="TreeGrafter"/>
</dbReference>
<dbReference type="GO" id="GO:0005634">
    <property type="term" value="C:nucleus"/>
    <property type="evidence" value="ECO:0007669"/>
    <property type="project" value="TreeGrafter"/>
</dbReference>
<feature type="compositionally biased region" description="Basic and acidic residues" evidence="3">
    <location>
        <begin position="68"/>
        <end position="110"/>
    </location>
</feature>
<keyword evidence="1 2" id="KW-0694">RNA-binding</keyword>
<dbReference type="AlphaFoldDB" id="A0A6A6XAG4"/>
<dbReference type="PANTHER" id="PTHR22792:SF140">
    <property type="entry name" value="ACHILLES, ISOFORM A"/>
    <property type="match status" value="1"/>
</dbReference>
<feature type="compositionally biased region" description="Basic and acidic residues" evidence="3">
    <location>
        <begin position="372"/>
        <end position="389"/>
    </location>
</feature>
<dbReference type="InterPro" id="IPR036388">
    <property type="entry name" value="WH-like_DNA-bd_sf"/>
</dbReference>
<feature type="compositionally biased region" description="Polar residues" evidence="3">
    <location>
        <begin position="1"/>
        <end position="15"/>
    </location>
</feature>
<sequence length="513" mass="58043">MSSTKPAAEEASTNPADAVAPMETSVQGSAQSAPEDKSAVAGTIADSTTKNAPAAKPEESSATSNGKVADKKENGDADKKRERGSDRKDDRYSKYGRGDARKGSYKDNYRTKSKISRNNEFENLPETDDPFEIRAQVEFYFSVQNLSTDKHLFLEVRGAENRPVPIKHITSFKRMRRFQPYSAVVAALRDSEDLIVVDDGKFSGIGNEAIQRKEPLSVPKKDSDDKYKPDLEDLYLRMFSASQNRLDASIYVKGFGTEEDAGQIAIEQFFKPYGSIMVRKRRDEDDNWKGSVFVEFDSEDSQEQFLALDPKPKFNGNELTIMGKKAYSEMKCKEKGIIPAWQQVPGAGEGPRTYRERDNRGGRGRGRGRGRGGHDGRGRGYDRRNNDRRQNRRDRSRSHSPHEGPRYRRERSGSRDSRDSRDWNGRRDKFQKSRDFGHDKRDGSDKYDRPHFKKEDDKNNTGVYVSESIIRDADGVPIVQDTRDAASKATKRKAEDDTSNTTKKSKIEIKLDA</sequence>
<feature type="region of interest" description="Disordered" evidence="3">
    <location>
        <begin position="342"/>
        <end position="462"/>
    </location>
</feature>
<dbReference type="PANTHER" id="PTHR22792">
    <property type="entry name" value="LUPUS LA PROTEIN-RELATED"/>
    <property type="match status" value="1"/>
</dbReference>
<dbReference type="EMBL" id="MU001946">
    <property type="protein sequence ID" value="KAF2793003.1"/>
    <property type="molecule type" value="Genomic_DNA"/>
</dbReference>
<feature type="region of interest" description="Disordered" evidence="3">
    <location>
        <begin position="481"/>
        <end position="513"/>
    </location>
</feature>
<dbReference type="SUPFAM" id="SSF54928">
    <property type="entry name" value="RNA-binding domain, RBD"/>
    <property type="match status" value="1"/>
</dbReference>
<dbReference type="InterPro" id="IPR035979">
    <property type="entry name" value="RBD_domain_sf"/>
</dbReference>
<feature type="domain" description="RRM" evidence="4">
    <location>
        <begin position="248"/>
        <end position="333"/>
    </location>
</feature>
<name>A0A6A6XAG4_9PLEO</name>
<dbReference type="SMART" id="SM00715">
    <property type="entry name" value="LA"/>
    <property type="match status" value="1"/>
</dbReference>
<evidence type="ECO:0000313" key="6">
    <source>
        <dbReference type="EMBL" id="KAF2793003.1"/>
    </source>
</evidence>
<dbReference type="Gene3D" id="3.30.70.330">
    <property type="match status" value="1"/>
</dbReference>
<feature type="region of interest" description="Disordered" evidence="3">
    <location>
        <begin position="1"/>
        <end position="123"/>
    </location>
</feature>
<feature type="domain" description="HTH La-type RNA-binding" evidence="5">
    <location>
        <begin position="123"/>
        <end position="214"/>
    </location>
</feature>
<dbReference type="Pfam" id="PF05383">
    <property type="entry name" value="La"/>
    <property type="match status" value="1"/>
</dbReference>
<feature type="compositionally biased region" description="Basic and acidic residues" evidence="3">
    <location>
        <begin position="352"/>
        <end position="361"/>
    </location>
</feature>
<evidence type="ECO:0000259" key="4">
    <source>
        <dbReference type="PROSITE" id="PS50102"/>
    </source>
</evidence>
<evidence type="ECO:0000256" key="2">
    <source>
        <dbReference type="PROSITE-ProRule" id="PRU00332"/>
    </source>
</evidence>
<dbReference type="InterPro" id="IPR000504">
    <property type="entry name" value="RRM_dom"/>
</dbReference>
<dbReference type="SMART" id="SM00360">
    <property type="entry name" value="RRM"/>
    <property type="match status" value="1"/>
</dbReference>
<organism evidence="6 7">
    <name type="scientific">Melanomma pulvis-pyrius CBS 109.77</name>
    <dbReference type="NCBI Taxonomy" id="1314802"/>
    <lineage>
        <taxon>Eukaryota</taxon>
        <taxon>Fungi</taxon>
        <taxon>Dikarya</taxon>
        <taxon>Ascomycota</taxon>
        <taxon>Pezizomycotina</taxon>
        <taxon>Dothideomycetes</taxon>
        <taxon>Pleosporomycetidae</taxon>
        <taxon>Pleosporales</taxon>
        <taxon>Melanommataceae</taxon>
        <taxon>Melanomma</taxon>
    </lineage>
</organism>
<evidence type="ECO:0000256" key="3">
    <source>
        <dbReference type="SAM" id="MobiDB-lite"/>
    </source>
</evidence>
<dbReference type="PROSITE" id="PS50102">
    <property type="entry name" value="RRM"/>
    <property type="match status" value="1"/>
</dbReference>
<dbReference type="Gene3D" id="1.10.10.10">
    <property type="entry name" value="Winged helix-like DNA-binding domain superfamily/Winged helix DNA-binding domain"/>
    <property type="match status" value="1"/>
</dbReference>
<accession>A0A6A6XAG4</accession>
<dbReference type="InterPro" id="IPR012677">
    <property type="entry name" value="Nucleotide-bd_a/b_plait_sf"/>
</dbReference>
<dbReference type="InterPro" id="IPR006630">
    <property type="entry name" value="La_HTH"/>
</dbReference>
<feature type="compositionally biased region" description="Basic and acidic residues" evidence="3">
    <location>
        <begin position="481"/>
        <end position="496"/>
    </location>
</feature>
<feature type="compositionally biased region" description="Basic residues" evidence="3">
    <location>
        <begin position="362"/>
        <end position="371"/>
    </location>
</feature>
<evidence type="ECO:0000259" key="5">
    <source>
        <dbReference type="PROSITE" id="PS50961"/>
    </source>
</evidence>
<dbReference type="CDD" id="cd12291">
    <property type="entry name" value="RRM1_La"/>
    <property type="match status" value="1"/>
</dbReference>
<proteinExistence type="predicted"/>
<dbReference type="PROSITE" id="PS50961">
    <property type="entry name" value="HTH_LA"/>
    <property type="match status" value="1"/>
</dbReference>
<dbReference type="SUPFAM" id="SSF46785">
    <property type="entry name" value="Winged helix' DNA-binding domain"/>
    <property type="match status" value="1"/>
</dbReference>
<dbReference type="InterPro" id="IPR036390">
    <property type="entry name" value="WH_DNA-bd_sf"/>
</dbReference>
<dbReference type="InterPro" id="IPR045180">
    <property type="entry name" value="La_dom_prot"/>
</dbReference>
<keyword evidence="7" id="KW-1185">Reference proteome</keyword>
<dbReference type="OrthoDB" id="439993at2759"/>
<protein>
    <recommendedName>
        <fullName evidence="8">RRM domain-containing protein</fullName>
    </recommendedName>
</protein>
<evidence type="ECO:0000256" key="1">
    <source>
        <dbReference type="ARBA" id="ARBA00022884"/>
    </source>
</evidence>
<feature type="compositionally biased region" description="Basic and acidic residues" evidence="3">
    <location>
        <begin position="400"/>
        <end position="459"/>
    </location>
</feature>
<feature type="compositionally biased region" description="Basic residues" evidence="3">
    <location>
        <begin position="390"/>
        <end position="399"/>
    </location>
</feature>